<dbReference type="STRING" id="65357.A0A024G4J6"/>
<sequence>MMANTCDLPEKAVQSDEIDKLEYHQLRVEGEWKPNSTFHLYPRSSPADVSDNIASPKPGGYIYSLLLRENGTPVIVNRGWLPNQLLEKHIGSINKEDGGHVTLSGFLRKGEKKGKFTPENDLANRHMYWLDHHALAEAMGIRNMLPVIIDASSNVSTLKSSSTEPISSTGDDDECEGEITLNSPLRKTPSNYLTFYMTPEKHAGYAITWFSFSIASIIMGFLRFRHPHVRRMKLKNPV</sequence>
<evidence type="ECO:0000313" key="6">
    <source>
        <dbReference type="EMBL" id="CCI41686.1"/>
    </source>
</evidence>
<name>A0A024G4J6_9STRA</name>
<evidence type="ECO:0000256" key="4">
    <source>
        <dbReference type="ARBA" id="ARBA00023136"/>
    </source>
</evidence>
<comment type="similarity">
    <text evidence="5">Belongs to the SURF1 family.</text>
</comment>
<dbReference type="AlphaFoldDB" id="A0A024G4J6"/>
<evidence type="ECO:0000256" key="1">
    <source>
        <dbReference type="ARBA" id="ARBA00004370"/>
    </source>
</evidence>
<dbReference type="PANTHER" id="PTHR23427:SF2">
    <property type="entry name" value="SURFEIT LOCUS PROTEIN 1"/>
    <property type="match status" value="1"/>
</dbReference>
<proteinExistence type="inferred from homology"/>
<accession>A0A024G4J6</accession>
<protein>
    <recommendedName>
        <fullName evidence="5">SURF1-like protein</fullName>
    </recommendedName>
</protein>
<dbReference type="GO" id="GO:0005743">
    <property type="term" value="C:mitochondrial inner membrane"/>
    <property type="evidence" value="ECO:0007669"/>
    <property type="project" value="UniProtKB-SubCell"/>
</dbReference>
<dbReference type="Pfam" id="PF02104">
    <property type="entry name" value="SURF1"/>
    <property type="match status" value="1"/>
</dbReference>
<gene>
    <name evidence="6" type="ORF">BN9_024700</name>
</gene>
<keyword evidence="5" id="KW-0999">Mitochondrion inner membrane</keyword>
<comment type="function">
    <text evidence="5">Probably involved in the biogenesis of the COX complex.</text>
</comment>
<keyword evidence="5" id="KW-0496">Mitochondrion</keyword>
<comment type="subcellular location">
    <subcellularLocation>
        <location evidence="1">Membrane</location>
    </subcellularLocation>
    <subcellularLocation>
        <location evidence="5">Mitochondrion inner membrane</location>
        <topology evidence="5">Multi-pass membrane protein</topology>
    </subcellularLocation>
</comment>
<reference evidence="6 7" key="1">
    <citation type="submission" date="2012-05" db="EMBL/GenBank/DDBJ databases">
        <title>Recombination and specialization in a pathogen metapopulation.</title>
        <authorList>
            <person name="Gardiner A."/>
            <person name="Kemen E."/>
            <person name="Schultz-Larsen T."/>
            <person name="MacLean D."/>
            <person name="Van Oosterhout C."/>
            <person name="Jones J.D.G."/>
        </authorList>
    </citation>
    <scope>NUCLEOTIDE SEQUENCE [LARGE SCALE GENOMIC DNA]</scope>
    <source>
        <strain evidence="6 7">Ac Nc2</strain>
    </source>
</reference>
<evidence type="ECO:0000256" key="5">
    <source>
        <dbReference type="RuleBase" id="RU363076"/>
    </source>
</evidence>
<organism evidence="6 7">
    <name type="scientific">Albugo candida</name>
    <dbReference type="NCBI Taxonomy" id="65357"/>
    <lineage>
        <taxon>Eukaryota</taxon>
        <taxon>Sar</taxon>
        <taxon>Stramenopiles</taxon>
        <taxon>Oomycota</taxon>
        <taxon>Peronosporomycetes</taxon>
        <taxon>Albuginales</taxon>
        <taxon>Albuginaceae</taxon>
        <taxon>Albugo</taxon>
    </lineage>
</organism>
<keyword evidence="2 5" id="KW-0812">Transmembrane</keyword>
<dbReference type="InterPro" id="IPR045214">
    <property type="entry name" value="Surf1/Surf4"/>
</dbReference>
<keyword evidence="4 5" id="KW-0472">Membrane</keyword>
<comment type="caution">
    <text evidence="6">The sequence shown here is derived from an EMBL/GenBank/DDBJ whole genome shotgun (WGS) entry which is preliminary data.</text>
</comment>
<dbReference type="Proteomes" id="UP000053237">
    <property type="component" value="Unassembled WGS sequence"/>
</dbReference>
<evidence type="ECO:0000256" key="2">
    <source>
        <dbReference type="ARBA" id="ARBA00022692"/>
    </source>
</evidence>
<dbReference type="InParanoid" id="A0A024G4J6"/>
<feature type="transmembrane region" description="Helical" evidence="5">
    <location>
        <begin position="203"/>
        <end position="224"/>
    </location>
</feature>
<keyword evidence="7" id="KW-1185">Reference proteome</keyword>
<dbReference type="EMBL" id="CAIX01000023">
    <property type="protein sequence ID" value="CCI41686.1"/>
    <property type="molecule type" value="Genomic_DNA"/>
</dbReference>
<keyword evidence="3 5" id="KW-1133">Transmembrane helix</keyword>
<comment type="caution">
    <text evidence="5">Lacks conserved residue(s) required for the propagation of feature annotation.</text>
</comment>
<dbReference type="InterPro" id="IPR002994">
    <property type="entry name" value="Surf1/Shy1"/>
</dbReference>
<dbReference type="OrthoDB" id="10040024at2759"/>
<dbReference type="PROSITE" id="PS50895">
    <property type="entry name" value="SURF1"/>
    <property type="match status" value="1"/>
</dbReference>
<evidence type="ECO:0000313" key="7">
    <source>
        <dbReference type="Proteomes" id="UP000053237"/>
    </source>
</evidence>
<evidence type="ECO:0000256" key="3">
    <source>
        <dbReference type="ARBA" id="ARBA00022989"/>
    </source>
</evidence>
<dbReference type="CDD" id="cd06662">
    <property type="entry name" value="SURF1"/>
    <property type="match status" value="1"/>
</dbReference>
<dbReference type="PANTHER" id="PTHR23427">
    <property type="entry name" value="SURFEIT LOCUS PROTEIN"/>
    <property type="match status" value="1"/>
</dbReference>